<dbReference type="GO" id="GO:0005737">
    <property type="term" value="C:cytoplasm"/>
    <property type="evidence" value="ECO:0007669"/>
    <property type="project" value="TreeGrafter"/>
</dbReference>
<feature type="compositionally biased region" description="Basic and acidic residues" evidence="2">
    <location>
        <begin position="80"/>
        <end position="92"/>
    </location>
</feature>
<feature type="compositionally biased region" description="Basic residues" evidence="2">
    <location>
        <begin position="63"/>
        <end position="79"/>
    </location>
</feature>
<evidence type="ECO:0008006" key="4">
    <source>
        <dbReference type="Google" id="ProtNLM"/>
    </source>
</evidence>
<evidence type="ECO:0000256" key="2">
    <source>
        <dbReference type="SAM" id="MobiDB-lite"/>
    </source>
</evidence>
<feature type="compositionally biased region" description="Basic and acidic residues" evidence="2">
    <location>
        <begin position="443"/>
        <end position="452"/>
    </location>
</feature>
<dbReference type="AlphaFoldDB" id="A0A8C0VYX9"/>
<dbReference type="PANTHER" id="PTHR15623">
    <property type="entry name" value="SPERMATOGENESIS-ASSOCIATED SERINE-RICH PROTEIN 2-RELATED"/>
    <property type="match status" value="1"/>
</dbReference>
<dbReference type="InterPro" id="IPR009816">
    <property type="entry name" value="SPATS2-like"/>
</dbReference>
<feature type="compositionally biased region" description="Basic residues" evidence="2">
    <location>
        <begin position="399"/>
        <end position="415"/>
    </location>
</feature>
<feature type="compositionally biased region" description="Polar residues" evidence="2">
    <location>
        <begin position="341"/>
        <end position="363"/>
    </location>
</feature>
<dbReference type="Pfam" id="PF07139">
    <property type="entry name" value="SPATS2-like"/>
    <property type="match status" value="2"/>
</dbReference>
<feature type="region of interest" description="Disordered" evidence="2">
    <location>
        <begin position="63"/>
        <end position="128"/>
    </location>
</feature>
<feature type="region of interest" description="Disordered" evidence="2">
    <location>
        <begin position="312"/>
        <end position="455"/>
    </location>
</feature>
<dbReference type="RefSeq" id="XP_073927452.1">
    <property type="nucleotide sequence ID" value="XM_074071351.1"/>
</dbReference>
<sequence>MAELNTHMNVKEKIYAVRSVVPNKSNNEIVLVLQQFDFNVDRAVQAFVDGSAIQVLKEWNMTGKKKNNKRKRSKSKQHQGNKDAKDKMERPETGPLHPQVAQMQNGHVNGCEKDSSSTDSTSEKPTLALREKKISIVEEPSKALRGVTGPNIEKSVKDLQRCTVSLTRYRVMIKEEVDSSVKKIKAAFAELHNCIIDKEVSLMAEMDKVKEEAMEILTARQKKAEELKRLTDLASQMAEMQLAELRAEIKHFVSERKYDEELGKAARFSCDIEQLKAQIMLCGEITHPKNNYSSRTPCSNLLPLLNAHATTSGKQSNFVRKSSNHNKPSDGKAANPKMASNLPSTGDSSHQAMPTNKQNGPSSQRRRFNPQYHNRLNGPAKSQGNANEADLMVKGNNRHEHRRQPHNGFRPKNKGGAKNQEAPLGTKTPEAPVHSEKPRRRQHAPDNSEARPFRGHVGRVSQCNLCPTRIEVSTDAAVLSVPTVTLVA</sequence>
<gene>
    <name evidence="3" type="primary">Spats2l</name>
</gene>
<evidence type="ECO:0000256" key="1">
    <source>
        <dbReference type="ARBA" id="ARBA00007105"/>
    </source>
</evidence>
<organism evidence="3">
    <name type="scientific">Castor canadensis</name>
    <name type="common">American beaver</name>
    <dbReference type="NCBI Taxonomy" id="51338"/>
    <lineage>
        <taxon>Eukaryota</taxon>
        <taxon>Metazoa</taxon>
        <taxon>Chordata</taxon>
        <taxon>Craniata</taxon>
        <taxon>Vertebrata</taxon>
        <taxon>Euteleostomi</taxon>
        <taxon>Mammalia</taxon>
        <taxon>Eutheria</taxon>
        <taxon>Euarchontoglires</taxon>
        <taxon>Glires</taxon>
        <taxon>Rodentia</taxon>
        <taxon>Castorimorpha</taxon>
        <taxon>Castoridae</taxon>
        <taxon>Castor</taxon>
    </lineage>
</organism>
<name>A0A8C0VYX9_CASCN</name>
<evidence type="ECO:0000313" key="3">
    <source>
        <dbReference type="Ensembl" id="ENSCCNP00000001661.1"/>
    </source>
</evidence>
<dbReference type="PANTHER" id="PTHR15623:SF8">
    <property type="entry name" value="SPATS2-LIKE PROTEIN"/>
    <property type="match status" value="1"/>
</dbReference>
<dbReference type="GeneID" id="109692418"/>
<comment type="similarity">
    <text evidence="1">Belongs to the SPATS2 family.</text>
</comment>
<dbReference type="Ensembl" id="ENSCCNT00000002235.1">
    <property type="protein sequence ID" value="ENSCCNP00000001661.1"/>
    <property type="gene ID" value="ENSCCNG00000001810.1"/>
</dbReference>
<dbReference type="SUPFAM" id="SSF46934">
    <property type="entry name" value="UBA-like"/>
    <property type="match status" value="1"/>
</dbReference>
<dbReference type="InterPro" id="IPR009060">
    <property type="entry name" value="UBA-like_sf"/>
</dbReference>
<proteinExistence type="inferred from homology"/>
<feature type="compositionally biased region" description="Polar residues" evidence="2">
    <location>
        <begin position="312"/>
        <end position="321"/>
    </location>
</feature>
<accession>A0A8C0VYX9</accession>
<reference evidence="3" key="1">
    <citation type="submission" date="2023-09" db="UniProtKB">
        <authorList>
            <consortium name="Ensembl"/>
        </authorList>
    </citation>
    <scope>IDENTIFICATION</scope>
</reference>
<protein>
    <recommendedName>
        <fullName evidence="4">SPATS2-like protein</fullName>
    </recommendedName>
</protein>